<proteinExistence type="predicted"/>
<sequence length="505" mass="57289">MTQDIVIIGTGFSGMGMAMKLEEAGRDDFVILEKADEVGGTWRDNTYPGCECDVPSHMYSFSYELNPHWSKSFSGQAEIWDYMRKVADERGIRKRIHFGKEVVGAHWDEERERWKIDTADGDVYDARVLVAGVGGLHIPHIPEIEGADTFVGPRFHSAEWDHSVDLTGKRIAVIGTGASAIQFVPIIAEQAAQLTLFQRTPPWVLPKNDRPIGPVRQTLFAKVPGANRAYRDVLYWALESRAITFNGHVPAFLRWAEKIVAAHIRRQVKDPETRAKLTPDYRLGCKRVLQSNDYYKTFNEDHVTLETTGIAKIVPEGVVDRDGVLHEADVIVYGTGFHVVDAFDHLNFTGRGGTDLGRLFAEQGVETYLGITVHRFPNLYFMLGPNTALGHNSVVFMIEQQAKYIVRALDEMDRLRATTMEPTKVAQDAYNADIQERVKKGIWTQGGCTSWYLDSQGNNRTIWPKFTFQYWWETRSVREQDYVFTRARRTDSDLREPTPPEAATV</sequence>
<organism evidence="2 3">
    <name type="scientific">Mumia zhuanghuii</name>
    <dbReference type="NCBI Taxonomy" id="2585211"/>
    <lineage>
        <taxon>Bacteria</taxon>
        <taxon>Bacillati</taxon>
        <taxon>Actinomycetota</taxon>
        <taxon>Actinomycetes</taxon>
        <taxon>Propionibacteriales</taxon>
        <taxon>Nocardioidaceae</taxon>
        <taxon>Mumia</taxon>
    </lineage>
</organism>
<name>A0A5C4MN24_9ACTN</name>
<evidence type="ECO:0000313" key="1">
    <source>
        <dbReference type="EMBL" id="TNC33133.1"/>
    </source>
</evidence>
<dbReference type="PANTHER" id="PTHR42877">
    <property type="entry name" value="L-ORNITHINE N(5)-MONOOXYGENASE-RELATED"/>
    <property type="match status" value="1"/>
</dbReference>
<evidence type="ECO:0000313" key="2">
    <source>
        <dbReference type="EMBL" id="TNC47200.1"/>
    </source>
</evidence>
<dbReference type="EMBL" id="VDFR01000048">
    <property type="protein sequence ID" value="TNC47200.1"/>
    <property type="molecule type" value="Genomic_DNA"/>
</dbReference>
<dbReference type="EMBL" id="VDFR01000177">
    <property type="protein sequence ID" value="TNC33133.1"/>
    <property type="molecule type" value="Genomic_DNA"/>
</dbReference>
<dbReference type="Pfam" id="PF13738">
    <property type="entry name" value="Pyr_redox_3"/>
    <property type="match status" value="1"/>
</dbReference>
<dbReference type="AlphaFoldDB" id="A0A5C4MN24"/>
<dbReference type="PANTHER" id="PTHR42877:SF4">
    <property type="entry name" value="FAD_NAD(P)-BINDING DOMAIN-CONTAINING PROTEIN-RELATED"/>
    <property type="match status" value="1"/>
</dbReference>
<dbReference type="Proteomes" id="UP000306740">
    <property type="component" value="Unassembled WGS sequence"/>
</dbReference>
<dbReference type="InterPro" id="IPR036188">
    <property type="entry name" value="FAD/NAD-bd_sf"/>
</dbReference>
<accession>A0A5C4MN24</accession>
<comment type="caution">
    <text evidence="2">The sequence shown here is derived from an EMBL/GenBank/DDBJ whole genome shotgun (WGS) entry which is preliminary data.</text>
</comment>
<protein>
    <submittedName>
        <fullName evidence="2">NAD(P)/FAD-dependent oxidoreductase</fullName>
    </submittedName>
</protein>
<reference evidence="2 3" key="1">
    <citation type="submission" date="2019-05" db="EMBL/GenBank/DDBJ databases">
        <title>Mumia sp. nov., isolated from the intestinal contents of plateau pika (Ochotona curzoniae) in the Qinghai-Tibet plateau of China.</title>
        <authorList>
            <person name="Tian Z."/>
        </authorList>
    </citation>
    <scope>NUCLEOTIDE SEQUENCE [LARGE SCALE GENOMIC DNA]</scope>
    <source>
        <strain evidence="3">527</strain>
        <strain evidence="2">Z527</strain>
    </source>
</reference>
<gene>
    <name evidence="2" type="ORF">FHE65_11245</name>
    <name evidence="1" type="ORF">FHE65_29620</name>
</gene>
<dbReference type="Gene3D" id="3.50.50.60">
    <property type="entry name" value="FAD/NAD(P)-binding domain"/>
    <property type="match status" value="3"/>
</dbReference>
<evidence type="ECO:0000313" key="3">
    <source>
        <dbReference type="Proteomes" id="UP000306740"/>
    </source>
</evidence>
<dbReference type="OrthoDB" id="5168853at2"/>
<dbReference type="InterPro" id="IPR051209">
    <property type="entry name" value="FAD-bind_Monooxygenase_sf"/>
</dbReference>
<dbReference type="SUPFAM" id="SSF51905">
    <property type="entry name" value="FAD/NAD(P)-binding domain"/>
    <property type="match status" value="1"/>
</dbReference>
<dbReference type="RefSeq" id="WP_139105875.1">
    <property type="nucleotide sequence ID" value="NZ_VDFR01000048.1"/>
</dbReference>
<dbReference type="PRINTS" id="PR00411">
    <property type="entry name" value="PNDRDTASEI"/>
</dbReference>